<gene>
    <name evidence="1" type="ORF">J4733_10175</name>
</gene>
<accession>A0A939SPF7</accession>
<dbReference type="AlphaFoldDB" id="A0A939SPF7"/>
<evidence type="ECO:0000313" key="1">
    <source>
        <dbReference type="EMBL" id="MBO2025587.1"/>
    </source>
</evidence>
<protein>
    <submittedName>
        <fullName evidence="1">Uncharacterized protein</fullName>
    </submittedName>
</protein>
<organism evidence="1 2">
    <name type="scientific">Klebsiella pneumoniae</name>
    <dbReference type="NCBI Taxonomy" id="573"/>
    <lineage>
        <taxon>Bacteria</taxon>
        <taxon>Pseudomonadati</taxon>
        <taxon>Pseudomonadota</taxon>
        <taxon>Gammaproteobacteria</taxon>
        <taxon>Enterobacterales</taxon>
        <taxon>Enterobacteriaceae</taxon>
        <taxon>Klebsiella/Raoultella group</taxon>
        <taxon>Klebsiella</taxon>
        <taxon>Klebsiella pneumoniae complex</taxon>
    </lineage>
</organism>
<dbReference type="EMBL" id="JAGETN010000015">
    <property type="protein sequence ID" value="MBO2025587.1"/>
    <property type="molecule type" value="Genomic_DNA"/>
</dbReference>
<reference evidence="1" key="1">
    <citation type="submission" date="2021-03" db="EMBL/GenBank/DDBJ databases">
        <title>Molecular epidemiology and mechanisms of colistin and carbapenem resistance in Enterobacteriaceae from clinical isolates, the environment and porcine samples in Pretoria, South Africa.</title>
        <authorList>
            <person name="Bogoshi D."/>
            <person name="Mbelle N.M."/>
            <person name="Naidoo V."/>
            <person name="Osei Sekyere J."/>
        </authorList>
    </citation>
    <scope>NUCLEOTIDE SEQUENCE</scope>
    <source>
        <strain evidence="1">C029</strain>
    </source>
</reference>
<name>A0A939SPF7_KLEPN</name>
<comment type="caution">
    <text evidence="1">The sequence shown here is derived from an EMBL/GenBank/DDBJ whole genome shotgun (WGS) entry which is preliminary data.</text>
</comment>
<proteinExistence type="predicted"/>
<sequence>MGTSNDIHDITATNIGLTGNEQVSTILTTQFKIYNVTISGISSVNYMTPGRGWDEVNAILKSYAGFGDASAIRQVMSATSVLITSLSVHQKLQCRYNHGGPEYPRQSLYETGYPCENKGALNISSSAAPYVTTSNIVE</sequence>
<evidence type="ECO:0000313" key="2">
    <source>
        <dbReference type="Proteomes" id="UP000664267"/>
    </source>
</evidence>
<dbReference type="Proteomes" id="UP000664267">
    <property type="component" value="Unassembled WGS sequence"/>
</dbReference>